<dbReference type="AlphaFoldDB" id="A0A645C994"/>
<sequence length="55" mass="6167">MRFGRVFRIAPANLFDDFRRLVVLFLEVGKLMQHLIGGHATKADGRVDIVNAADV</sequence>
<dbReference type="EMBL" id="VSSQ01025348">
    <property type="protein sequence ID" value="MPM73413.1"/>
    <property type="molecule type" value="Genomic_DNA"/>
</dbReference>
<accession>A0A645C994</accession>
<reference evidence="1" key="1">
    <citation type="submission" date="2019-08" db="EMBL/GenBank/DDBJ databases">
        <authorList>
            <person name="Kucharzyk K."/>
            <person name="Murdoch R.W."/>
            <person name="Higgins S."/>
            <person name="Loffler F."/>
        </authorList>
    </citation>
    <scope>NUCLEOTIDE SEQUENCE</scope>
</reference>
<organism evidence="1">
    <name type="scientific">bioreactor metagenome</name>
    <dbReference type="NCBI Taxonomy" id="1076179"/>
    <lineage>
        <taxon>unclassified sequences</taxon>
        <taxon>metagenomes</taxon>
        <taxon>ecological metagenomes</taxon>
    </lineage>
</organism>
<protein>
    <submittedName>
        <fullName evidence="1">Uncharacterized protein</fullName>
    </submittedName>
</protein>
<gene>
    <name evidence="1" type="ORF">SDC9_120393</name>
</gene>
<comment type="caution">
    <text evidence="1">The sequence shown here is derived from an EMBL/GenBank/DDBJ whole genome shotgun (WGS) entry which is preliminary data.</text>
</comment>
<evidence type="ECO:0000313" key="1">
    <source>
        <dbReference type="EMBL" id="MPM73413.1"/>
    </source>
</evidence>
<name>A0A645C994_9ZZZZ</name>
<proteinExistence type="predicted"/>